<gene>
    <name evidence="3" type="ORF">DHA2_150510</name>
</gene>
<evidence type="ECO:0000256" key="1">
    <source>
        <dbReference type="SAM" id="Coils"/>
    </source>
</evidence>
<proteinExistence type="predicted"/>
<dbReference type="VEuPathDB" id="GiardiaDB:DHA2_150510"/>
<accession>V6TKE6</accession>
<dbReference type="VEuPathDB" id="GiardiaDB:GL50581_4544"/>
<feature type="region of interest" description="Disordered" evidence="2">
    <location>
        <begin position="310"/>
        <end position="382"/>
    </location>
</feature>
<name>V6TKE6_GIAIN</name>
<dbReference type="EMBL" id="AHGT01000006">
    <property type="protein sequence ID" value="ESU39124.1"/>
    <property type="molecule type" value="Genomic_DNA"/>
</dbReference>
<reference evidence="4" key="1">
    <citation type="submission" date="2012-02" db="EMBL/GenBank/DDBJ databases">
        <title>Genome sequencing of Giardia lamblia Genotypes A2 and B isolates (DH and GS) and comparative analysis with the genomes of Genotypes A1 and E (WB and Pig).</title>
        <authorList>
            <person name="Adam R."/>
            <person name="Dahlstrom E."/>
            <person name="Martens C."/>
            <person name="Bruno D."/>
            <person name="Barbian K."/>
            <person name="Porcella S.F."/>
            <person name="Nash T."/>
        </authorList>
    </citation>
    <scope>NUCLEOTIDE SEQUENCE</scope>
    <source>
        <strain evidence="4">DH</strain>
    </source>
</reference>
<feature type="coiled-coil region" evidence="1">
    <location>
        <begin position="458"/>
        <end position="492"/>
    </location>
</feature>
<dbReference type="VEuPathDB" id="GiardiaDB:GL50803_0032363"/>
<evidence type="ECO:0000313" key="4">
    <source>
        <dbReference type="Proteomes" id="UP000018320"/>
    </source>
</evidence>
<sequence>MIKLLCSFCAMSYNLTSEALHFYVKHLRARFFHRWVRYVKEKNQSAIQLKLQTDKALLFFVRWRLTSCIHQWVTFVYETVPQMTLFAEEFYAVMLTRIAFGSWKRRYVCVVSMEIRADEHYRQNQIPMLGNLLSLWRTAANAQQTIKIYAYADDYWTARELRLAFTAWHMKSQAILALQPRLHHLTAKTFRTLMKDAFWSLREAHQKATQRRKDVQEALEYYSTQKATLLMRYIIEQGIGFVRAEDTRRASAVAKKAEEAYLQGVLKDRRTLLNSALAPATPAIDSKEPDRHTLEPIDLVLPNSICAAIHDRRNDPNSHTLSTNTGPERKKGTGVQSLQESKPRSSSRFGTGPVPPRAQPRTLQKAQPHGTKTSSQPFGKLDIPKDISVYSCTEEPSQQASLTVEDERLLTQYMDSYDAVLKELGHINSQMKLIEAAIDRKAAELATTPYPQTMQLEIISLKMQREELVAQLEHKNAQAETLRAILADYKSRLIS</sequence>
<evidence type="ECO:0000313" key="3">
    <source>
        <dbReference type="EMBL" id="ESU39124.1"/>
    </source>
</evidence>
<dbReference type="AlphaFoldDB" id="V6TKE6"/>
<reference evidence="3 4" key="2">
    <citation type="journal article" date="2013" name="Genome Biol. Evol.">
        <title>Genome sequencing of Giardia lamblia genotypes A2 and B isolates (DH and GS) and comparative analysis with the genomes of genotypes A1 and E (WB and Pig).</title>
        <authorList>
            <person name="Adam R.D."/>
            <person name="Dahlstrom E.W."/>
            <person name="Martens C.A."/>
            <person name="Bruno D.P."/>
            <person name="Barbian K.D."/>
            <person name="Ricklefs S.M."/>
            <person name="Hernandez M.M."/>
            <person name="Narla N.P."/>
            <person name="Patel R.B."/>
            <person name="Porcella S.F."/>
            <person name="Nash T.E."/>
        </authorList>
    </citation>
    <scope>NUCLEOTIDE SEQUENCE [LARGE SCALE GENOMIC DNA]</scope>
    <source>
        <strain evidence="3 4">DH</strain>
    </source>
</reference>
<dbReference type="Proteomes" id="UP000018320">
    <property type="component" value="Unassembled WGS sequence"/>
</dbReference>
<keyword evidence="1" id="KW-0175">Coiled coil</keyword>
<comment type="caution">
    <text evidence="3">The sequence shown here is derived from an EMBL/GenBank/DDBJ whole genome shotgun (WGS) entry which is preliminary data.</text>
</comment>
<feature type="compositionally biased region" description="Polar residues" evidence="2">
    <location>
        <begin position="317"/>
        <end position="326"/>
    </location>
</feature>
<organism evidence="3 4">
    <name type="scientific">Giardia intestinalis</name>
    <name type="common">Giardia lamblia</name>
    <dbReference type="NCBI Taxonomy" id="5741"/>
    <lineage>
        <taxon>Eukaryota</taxon>
        <taxon>Metamonada</taxon>
        <taxon>Diplomonadida</taxon>
        <taxon>Hexamitidae</taxon>
        <taxon>Giardiinae</taxon>
        <taxon>Giardia</taxon>
    </lineage>
</organism>
<feature type="compositionally biased region" description="Polar residues" evidence="2">
    <location>
        <begin position="361"/>
        <end position="377"/>
    </location>
</feature>
<feature type="compositionally biased region" description="Polar residues" evidence="2">
    <location>
        <begin position="334"/>
        <end position="349"/>
    </location>
</feature>
<dbReference type="VEuPathDB" id="GiardiaDB:QR46_1576"/>
<evidence type="ECO:0000256" key="2">
    <source>
        <dbReference type="SAM" id="MobiDB-lite"/>
    </source>
</evidence>
<protein>
    <submittedName>
        <fullName evidence="3">Uncharacterized protein</fullName>
    </submittedName>
</protein>